<gene>
    <name evidence="1" type="ORF">Dsin_032292</name>
</gene>
<dbReference type="EMBL" id="JANJYJ010000010">
    <property type="protein sequence ID" value="KAK3185006.1"/>
    <property type="molecule type" value="Genomic_DNA"/>
</dbReference>
<evidence type="ECO:0000313" key="1">
    <source>
        <dbReference type="EMBL" id="KAK3185006.1"/>
    </source>
</evidence>
<reference evidence="1" key="1">
    <citation type="journal article" date="2023" name="Plant J.">
        <title>Genome sequences and population genomics provide insights into the demographic history, inbreeding, and mutation load of two 'living fossil' tree species of Dipteronia.</title>
        <authorList>
            <person name="Feng Y."/>
            <person name="Comes H.P."/>
            <person name="Chen J."/>
            <person name="Zhu S."/>
            <person name="Lu R."/>
            <person name="Zhang X."/>
            <person name="Li P."/>
            <person name="Qiu J."/>
            <person name="Olsen K.M."/>
            <person name="Qiu Y."/>
        </authorList>
    </citation>
    <scope>NUCLEOTIDE SEQUENCE</scope>
    <source>
        <strain evidence="1">NBL</strain>
    </source>
</reference>
<name>A0AAD9ZMY2_9ROSI</name>
<protein>
    <submittedName>
        <fullName evidence="1">Uncharacterized protein</fullName>
    </submittedName>
</protein>
<sequence>MTKGINTDELNEPVGNSNFGATIALQNNDQMPHLNQGMMIMKLSILMKFGILMKLICY</sequence>
<accession>A0AAD9ZMY2</accession>
<keyword evidence="2" id="KW-1185">Reference proteome</keyword>
<proteinExistence type="predicted"/>
<comment type="caution">
    <text evidence="1">The sequence shown here is derived from an EMBL/GenBank/DDBJ whole genome shotgun (WGS) entry which is preliminary data.</text>
</comment>
<organism evidence="1 2">
    <name type="scientific">Dipteronia sinensis</name>
    <dbReference type="NCBI Taxonomy" id="43782"/>
    <lineage>
        <taxon>Eukaryota</taxon>
        <taxon>Viridiplantae</taxon>
        <taxon>Streptophyta</taxon>
        <taxon>Embryophyta</taxon>
        <taxon>Tracheophyta</taxon>
        <taxon>Spermatophyta</taxon>
        <taxon>Magnoliopsida</taxon>
        <taxon>eudicotyledons</taxon>
        <taxon>Gunneridae</taxon>
        <taxon>Pentapetalae</taxon>
        <taxon>rosids</taxon>
        <taxon>malvids</taxon>
        <taxon>Sapindales</taxon>
        <taxon>Sapindaceae</taxon>
        <taxon>Hippocastanoideae</taxon>
        <taxon>Acereae</taxon>
        <taxon>Dipteronia</taxon>
    </lineage>
</organism>
<dbReference type="Proteomes" id="UP001281410">
    <property type="component" value="Unassembled WGS sequence"/>
</dbReference>
<dbReference type="AlphaFoldDB" id="A0AAD9ZMY2"/>
<evidence type="ECO:0000313" key="2">
    <source>
        <dbReference type="Proteomes" id="UP001281410"/>
    </source>
</evidence>